<dbReference type="Proteomes" id="UP001642483">
    <property type="component" value="Unassembled WGS sequence"/>
</dbReference>
<organism evidence="3 4">
    <name type="scientific">Clavelina lepadiformis</name>
    <name type="common">Light-bulb sea squirt</name>
    <name type="synonym">Ascidia lepadiformis</name>
    <dbReference type="NCBI Taxonomy" id="159417"/>
    <lineage>
        <taxon>Eukaryota</taxon>
        <taxon>Metazoa</taxon>
        <taxon>Chordata</taxon>
        <taxon>Tunicata</taxon>
        <taxon>Ascidiacea</taxon>
        <taxon>Aplousobranchia</taxon>
        <taxon>Clavelinidae</taxon>
        <taxon>Clavelina</taxon>
    </lineage>
</organism>
<accession>A0ABP0FVG2</accession>
<dbReference type="InterPro" id="IPR001715">
    <property type="entry name" value="CH_dom"/>
</dbReference>
<evidence type="ECO:0000259" key="2">
    <source>
        <dbReference type="PROSITE" id="PS50021"/>
    </source>
</evidence>
<feature type="region of interest" description="Disordered" evidence="1">
    <location>
        <begin position="168"/>
        <end position="195"/>
    </location>
</feature>
<dbReference type="Pfam" id="PF00307">
    <property type="entry name" value="CH"/>
    <property type="match status" value="1"/>
</dbReference>
<evidence type="ECO:0000313" key="4">
    <source>
        <dbReference type="Proteomes" id="UP001642483"/>
    </source>
</evidence>
<dbReference type="PANTHER" id="PTHR46756">
    <property type="entry name" value="TRANSGELIN"/>
    <property type="match status" value="1"/>
</dbReference>
<dbReference type="Gene3D" id="1.10.418.10">
    <property type="entry name" value="Calponin-like domain"/>
    <property type="match status" value="1"/>
</dbReference>
<dbReference type="SUPFAM" id="SSF47576">
    <property type="entry name" value="Calponin-homology domain, CH-domain"/>
    <property type="match status" value="1"/>
</dbReference>
<dbReference type="InterPro" id="IPR036872">
    <property type="entry name" value="CH_dom_sf"/>
</dbReference>
<protein>
    <recommendedName>
        <fullName evidence="2">Calponin-homology (CH) domain-containing protein</fullName>
    </recommendedName>
</protein>
<evidence type="ECO:0000256" key="1">
    <source>
        <dbReference type="SAM" id="MobiDB-lite"/>
    </source>
</evidence>
<keyword evidence="4" id="KW-1185">Reference proteome</keyword>
<gene>
    <name evidence="3" type="ORF">CVLEPA_LOCUS13176</name>
</gene>
<comment type="caution">
    <text evidence="3">The sequence shown here is derived from an EMBL/GenBank/DDBJ whole genome shotgun (WGS) entry which is preliminary data.</text>
</comment>
<name>A0ABP0FVG2_CLALP</name>
<proteinExistence type="predicted"/>
<dbReference type="PROSITE" id="PS50021">
    <property type="entry name" value="CH"/>
    <property type="match status" value="1"/>
</dbReference>
<sequence length="195" mass="22430">MNLDESFSEQQVVNLSQSKIQDVETMRAEVAVWLKSMLGEDVPPDNLMGDLSTGEKLLYLAKSLQIIKYHTAPEQDQDIANDLKQLEADEVKEDRDNARMVAKKRLNISKFLTFCSRVGVRRITLFESEDILLQRNEKQILNCLLNLSKIFTKYGIEPPEMIKQEIEQEEAKLSSPRKGQRNPEKEITSSRMSQV</sequence>
<dbReference type="EMBL" id="CAWYQH010000090">
    <property type="protein sequence ID" value="CAK8682519.1"/>
    <property type="molecule type" value="Genomic_DNA"/>
</dbReference>
<reference evidence="3 4" key="1">
    <citation type="submission" date="2024-02" db="EMBL/GenBank/DDBJ databases">
        <authorList>
            <person name="Daric V."/>
            <person name="Darras S."/>
        </authorList>
    </citation>
    <scope>NUCLEOTIDE SEQUENCE [LARGE SCALE GENOMIC DNA]</scope>
</reference>
<evidence type="ECO:0000313" key="3">
    <source>
        <dbReference type="EMBL" id="CAK8682519.1"/>
    </source>
</evidence>
<feature type="domain" description="Calponin-homology (CH)" evidence="2">
    <location>
        <begin position="24"/>
        <end position="152"/>
    </location>
</feature>
<dbReference type="PANTHER" id="PTHR46756:SF18">
    <property type="entry name" value="GAS2-LIKE PROTEIN PICKLED EGGS"/>
    <property type="match status" value="1"/>
</dbReference>
<dbReference type="SMART" id="SM00033">
    <property type="entry name" value="CH"/>
    <property type="match status" value="1"/>
</dbReference>